<feature type="transmembrane region" description="Helical" evidence="1">
    <location>
        <begin position="24"/>
        <end position="43"/>
    </location>
</feature>
<evidence type="ECO:0000313" key="3">
    <source>
        <dbReference type="Proteomes" id="UP001595979"/>
    </source>
</evidence>
<protein>
    <recommendedName>
        <fullName evidence="4">Yip1 domain-containing protein</fullName>
    </recommendedName>
</protein>
<gene>
    <name evidence="2" type="ORF">ACFPQ6_17245</name>
</gene>
<keyword evidence="1" id="KW-0812">Transmembrane</keyword>
<reference evidence="3" key="1">
    <citation type="journal article" date="2019" name="Int. J. Syst. Evol. Microbiol.">
        <title>The Global Catalogue of Microorganisms (GCM) 10K type strain sequencing project: providing services to taxonomists for standard genome sequencing and annotation.</title>
        <authorList>
            <consortium name="The Broad Institute Genomics Platform"/>
            <consortium name="The Broad Institute Genome Sequencing Center for Infectious Disease"/>
            <person name="Wu L."/>
            <person name="Ma J."/>
        </authorList>
    </citation>
    <scope>NUCLEOTIDE SEQUENCE [LARGE SCALE GENOMIC DNA]</scope>
    <source>
        <strain evidence="3">CGMCC 1.15053</strain>
    </source>
</reference>
<keyword evidence="3" id="KW-1185">Reference proteome</keyword>
<dbReference type="EMBL" id="JBHSOH010000035">
    <property type="protein sequence ID" value="MFC5850051.1"/>
    <property type="molecule type" value="Genomic_DNA"/>
</dbReference>
<evidence type="ECO:0000256" key="1">
    <source>
        <dbReference type="SAM" id="Phobius"/>
    </source>
</evidence>
<evidence type="ECO:0008006" key="4">
    <source>
        <dbReference type="Google" id="ProtNLM"/>
    </source>
</evidence>
<keyword evidence="1" id="KW-0472">Membrane</keyword>
<proteinExistence type="predicted"/>
<sequence length="176" mass="18337">MTLTATLTDSSAHLDLIRRAPRRLLWGVFAAYGLTALITALVQSGGMAPNLRTGLLTLSTLSGLLAGALVLGLYPLIFTFLSRKLGGIGEESDVGQIRSVTALAMIPTLVTTLLAAVSGFGPITLLGGLLSTVVFIYALSLANGTDMLAAMKHTFLIWGMLLGLLILLNIVIKAGS</sequence>
<comment type="caution">
    <text evidence="2">The sequence shown here is derived from an EMBL/GenBank/DDBJ whole genome shotgun (WGS) entry which is preliminary data.</text>
</comment>
<feature type="transmembrane region" description="Helical" evidence="1">
    <location>
        <begin position="99"/>
        <end position="117"/>
    </location>
</feature>
<name>A0ABW1DN12_9DEIO</name>
<keyword evidence="1" id="KW-1133">Transmembrane helix</keyword>
<feature type="transmembrane region" description="Helical" evidence="1">
    <location>
        <begin position="154"/>
        <end position="172"/>
    </location>
</feature>
<organism evidence="2 3">
    <name type="scientific">Deinococcus petrolearius</name>
    <dbReference type="NCBI Taxonomy" id="1751295"/>
    <lineage>
        <taxon>Bacteria</taxon>
        <taxon>Thermotogati</taxon>
        <taxon>Deinococcota</taxon>
        <taxon>Deinococci</taxon>
        <taxon>Deinococcales</taxon>
        <taxon>Deinococcaceae</taxon>
        <taxon>Deinococcus</taxon>
    </lineage>
</organism>
<evidence type="ECO:0000313" key="2">
    <source>
        <dbReference type="EMBL" id="MFC5850051.1"/>
    </source>
</evidence>
<accession>A0ABW1DN12</accession>
<feature type="transmembrane region" description="Helical" evidence="1">
    <location>
        <begin position="123"/>
        <end position="142"/>
    </location>
</feature>
<feature type="transmembrane region" description="Helical" evidence="1">
    <location>
        <begin position="55"/>
        <end position="78"/>
    </location>
</feature>
<dbReference type="RefSeq" id="WP_380051708.1">
    <property type="nucleotide sequence ID" value="NZ_JBHSOH010000035.1"/>
</dbReference>
<dbReference type="Proteomes" id="UP001595979">
    <property type="component" value="Unassembled WGS sequence"/>
</dbReference>